<dbReference type="SMART" id="SM00382">
    <property type="entry name" value="AAA"/>
    <property type="match status" value="2"/>
</dbReference>
<dbReference type="RefSeq" id="WP_086786744.1">
    <property type="nucleotide sequence ID" value="NZ_JAGIOO010000001.1"/>
</dbReference>
<evidence type="ECO:0000313" key="7">
    <source>
        <dbReference type="Proteomes" id="UP001519363"/>
    </source>
</evidence>
<name>A0ABS5A4C2_9PSEU</name>
<dbReference type="Gene3D" id="3.40.50.300">
    <property type="entry name" value="P-loop containing nucleotide triphosphate hydrolases"/>
    <property type="match status" value="2"/>
</dbReference>
<dbReference type="PROSITE" id="PS50893">
    <property type="entry name" value="ABC_TRANSPORTER_2"/>
    <property type="match status" value="2"/>
</dbReference>
<dbReference type="PROSITE" id="PS00211">
    <property type="entry name" value="ABC_TRANSPORTER_1"/>
    <property type="match status" value="1"/>
</dbReference>
<gene>
    <name evidence="6" type="ORF">JOF53_000295</name>
</gene>
<evidence type="ECO:0000256" key="1">
    <source>
        <dbReference type="ARBA" id="ARBA00022737"/>
    </source>
</evidence>
<evidence type="ECO:0000256" key="3">
    <source>
        <dbReference type="ARBA" id="ARBA00022840"/>
    </source>
</evidence>
<evidence type="ECO:0000259" key="5">
    <source>
        <dbReference type="PROSITE" id="PS50893"/>
    </source>
</evidence>
<organism evidence="6 7">
    <name type="scientific">Crossiella equi</name>
    <dbReference type="NCBI Taxonomy" id="130796"/>
    <lineage>
        <taxon>Bacteria</taxon>
        <taxon>Bacillati</taxon>
        <taxon>Actinomycetota</taxon>
        <taxon>Actinomycetes</taxon>
        <taxon>Pseudonocardiales</taxon>
        <taxon>Pseudonocardiaceae</taxon>
        <taxon>Crossiella</taxon>
    </lineage>
</organism>
<feature type="domain" description="ABC transporter" evidence="5">
    <location>
        <begin position="318"/>
        <end position="533"/>
    </location>
</feature>
<keyword evidence="4" id="KW-0175">Coiled coil</keyword>
<keyword evidence="2" id="KW-0547">Nucleotide-binding</keyword>
<accession>A0ABS5A4C2</accession>
<dbReference type="PANTHER" id="PTHR19211:SF6">
    <property type="entry name" value="BLL7188 PROTEIN"/>
    <property type="match status" value="1"/>
</dbReference>
<dbReference type="InterPro" id="IPR017871">
    <property type="entry name" value="ABC_transporter-like_CS"/>
</dbReference>
<dbReference type="InterPro" id="IPR050611">
    <property type="entry name" value="ABCF"/>
</dbReference>
<feature type="domain" description="ABC transporter" evidence="5">
    <location>
        <begin position="5"/>
        <end position="237"/>
    </location>
</feature>
<dbReference type="EMBL" id="JAGIOO010000001">
    <property type="protein sequence ID" value="MBP2471423.1"/>
    <property type="molecule type" value="Genomic_DNA"/>
</dbReference>
<comment type="caution">
    <text evidence="6">The sequence shown here is derived from an EMBL/GenBank/DDBJ whole genome shotgun (WGS) entry which is preliminary data.</text>
</comment>
<dbReference type="Proteomes" id="UP001519363">
    <property type="component" value="Unassembled WGS sequence"/>
</dbReference>
<feature type="coiled-coil region" evidence="4">
    <location>
        <begin position="222"/>
        <end position="260"/>
    </location>
</feature>
<keyword evidence="7" id="KW-1185">Reference proteome</keyword>
<dbReference type="InterPro" id="IPR027417">
    <property type="entry name" value="P-loop_NTPase"/>
</dbReference>
<dbReference type="InterPro" id="IPR003439">
    <property type="entry name" value="ABC_transporter-like_ATP-bd"/>
</dbReference>
<proteinExistence type="predicted"/>
<dbReference type="Pfam" id="PF00005">
    <property type="entry name" value="ABC_tran"/>
    <property type="match status" value="2"/>
</dbReference>
<evidence type="ECO:0000256" key="2">
    <source>
        <dbReference type="ARBA" id="ARBA00022741"/>
    </source>
</evidence>
<protein>
    <submittedName>
        <fullName evidence="6">ATPase subunit of ABC transporter with duplicated ATPase domains</fullName>
    </submittedName>
</protein>
<keyword evidence="1" id="KW-0677">Repeat</keyword>
<dbReference type="PANTHER" id="PTHR19211">
    <property type="entry name" value="ATP-BINDING TRANSPORT PROTEIN-RELATED"/>
    <property type="match status" value="1"/>
</dbReference>
<sequence>MSSSIVVSGLGFRWPDGESVFSGLTTQFGTGVTGLIGVNGSGKSTLLRLLAGELTPAEGAVSSTGEIGYLPQTITLHASRRIDDVLTIAPQRRALSAIESGRGTDADFATVGDDWDVEERTRATLQRLGLGHLDLDRTVGEVSGGESVLLALAALLVRRPRVLLLDEPTNNLDLRARRLVHRVVAEWPGVLVVVTHDRELLNQVGRIADLRDGEVRHYGGNLDAYEETVALEQEAAQRLVRAAEQDLRRQQRELVAAHATLRRRVKYGQKMYEQKREPKIVMGNRKRAAEVSAGKYRIMHEEKLAEAGDRVREAEEALRVDEEIRIALPRTAVPPGREVLTLRSVRLRTGQVVDLDLRGPERIALVGPNGGGKTTLLRTIAGALTPPEGEVSLKVPMRWLPQRLDVLDDARSTLANVAEAAPLAKHQDIRAQLARFLLRGRKVEQPVGTLSGGERFRAALASLLLADPAPQLFLLDEPTNNLDLASVRQLTQALSAYGGTLVVASHDLPFLRQLGITRWLRLDQHLEEVSPMF</sequence>
<reference evidence="6 7" key="1">
    <citation type="submission" date="2021-03" db="EMBL/GenBank/DDBJ databases">
        <title>Sequencing the genomes of 1000 actinobacteria strains.</title>
        <authorList>
            <person name="Klenk H.-P."/>
        </authorList>
    </citation>
    <scope>NUCLEOTIDE SEQUENCE [LARGE SCALE GENOMIC DNA]</scope>
    <source>
        <strain evidence="6 7">DSM 44580</strain>
    </source>
</reference>
<evidence type="ECO:0000256" key="4">
    <source>
        <dbReference type="SAM" id="Coils"/>
    </source>
</evidence>
<evidence type="ECO:0000313" key="6">
    <source>
        <dbReference type="EMBL" id="MBP2471423.1"/>
    </source>
</evidence>
<keyword evidence="3" id="KW-0067">ATP-binding</keyword>
<dbReference type="InterPro" id="IPR003593">
    <property type="entry name" value="AAA+_ATPase"/>
</dbReference>
<dbReference type="SUPFAM" id="SSF52540">
    <property type="entry name" value="P-loop containing nucleoside triphosphate hydrolases"/>
    <property type="match status" value="2"/>
</dbReference>